<evidence type="ECO:0000313" key="2">
    <source>
        <dbReference type="Proteomes" id="UP000824120"/>
    </source>
</evidence>
<evidence type="ECO:0000313" key="1">
    <source>
        <dbReference type="EMBL" id="KAG5596330.1"/>
    </source>
</evidence>
<reference evidence="1 2" key="1">
    <citation type="submission" date="2020-09" db="EMBL/GenBank/DDBJ databases">
        <title>De no assembly of potato wild relative species, Solanum commersonii.</title>
        <authorList>
            <person name="Cho K."/>
        </authorList>
    </citation>
    <scope>NUCLEOTIDE SEQUENCE [LARGE SCALE GENOMIC DNA]</scope>
    <source>
        <strain evidence="1">LZ3.2</strain>
        <tissue evidence="1">Leaf</tissue>
    </source>
</reference>
<organism evidence="1 2">
    <name type="scientific">Solanum commersonii</name>
    <name type="common">Commerson's wild potato</name>
    <name type="synonym">Commerson's nightshade</name>
    <dbReference type="NCBI Taxonomy" id="4109"/>
    <lineage>
        <taxon>Eukaryota</taxon>
        <taxon>Viridiplantae</taxon>
        <taxon>Streptophyta</taxon>
        <taxon>Embryophyta</taxon>
        <taxon>Tracheophyta</taxon>
        <taxon>Spermatophyta</taxon>
        <taxon>Magnoliopsida</taxon>
        <taxon>eudicotyledons</taxon>
        <taxon>Gunneridae</taxon>
        <taxon>Pentapetalae</taxon>
        <taxon>asterids</taxon>
        <taxon>lamiids</taxon>
        <taxon>Solanales</taxon>
        <taxon>Solanaceae</taxon>
        <taxon>Solanoideae</taxon>
        <taxon>Solaneae</taxon>
        <taxon>Solanum</taxon>
    </lineage>
</organism>
<name>A0A9J5Y8C1_SOLCO</name>
<protein>
    <submittedName>
        <fullName evidence="1">Uncharacterized protein</fullName>
    </submittedName>
</protein>
<proteinExistence type="predicted"/>
<gene>
    <name evidence="1" type="ORF">H5410_037562</name>
</gene>
<accession>A0A9J5Y8C1</accession>
<dbReference type="Proteomes" id="UP000824120">
    <property type="component" value="Chromosome 7"/>
</dbReference>
<dbReference type="EMBL" id="JACXVP010000007">
    <property type="protein sequence ID" value="KAG5596330.1"/>
    <property type="molecule type" value="Genomic_DNA"/>
</dbReference>
<dbReference type="AlphaFoldDB" id="A0A9J5Y8C1"/>
<sequence length="153" mass="16654">MKPTRFNTENAINGTASIPIPWKSNFPFSYFLSFSLSIALSDKYNFSPSVPIILSNIAFNPPNHIALTPIIISALYSIHHDLNDPPSGIDSDIFSKIVDMKAITYTANHGSLMGLRCDKPACVSAATHFMSCEEKPCISTGAQPKKDGLSGYK</sequence>
<keyword evidence="2" id="KW-1185">Reference proteome</keyword>
<comment type="caution">
    <text evidence="1">The sequence shown here is derived from an EMBL/GenBank/DDBJ whole genome shotgun (WGS) entry which is preliminary data.</text>
</comment>